<keyword evidence="1" id="KW-0812">Transmembrane</keyword>
<dbReference type="RefSeq" id="WP_091867657.1">
    <property type="nucleotide sequence ID" value="NZ_FNAO01000004.1"/>
</dbReference>
<dbReference type="Gene3D" id="3.55.50.30">
    <property type="match status" value="1"/>
</dbReference>
<dbReference type="GO" id="GO:0016989">
    <property type="term" value="F:sigma factor antagonist activity"/>
    <property type="evidence" value="ECO:0007669"/>
    <property type="project" value="TreeGrafter"/>
</dbReference>
<feature type="transmembrane region" description="Helical" evidence="1">
    <location>
        <begin position="28"/>
        <end position="45"/>
    </location>
</feature>
<proteinExistence type="predicted"/>
<evidence type="ECO:0000259" key="2">
    <source>
        <dbReference type="Pfam" id="PF04773"/>
    </source>
</evidence>
<dbReference type="Gene3D" id="2.60.120.1440">
    <property type="match status" value="1"/>
</dbReference>
<feature type="domain" description="Protein FecR C-terminal" evidence="3">
    <location>
        <begin position="260"/>
        <end position="327"/>
    </location>
</feature>
<feature type="domain" description="FecR protein" evidence="2">
    <location>
        <begin position="115"/>
        <end position="210"/>
    </location>
</feature>
<sequence>MSEYNSENAKERLLRRIRQDKRNSRKKFQYAAIGLIFFGLGYGYFQITMVENAVEPPINNRNEITLQLSDGRVKNISEENNTAIVDKNGYRVGVQNGNRLIYHRATTTKDLAYNTINVPYGKRLVLILADGTKAHLNSGTRLKYPVKFKNGRNREVFLQGEGYFDVAEDRAHPFIVNTEEVNIRVLGTQFNVSAYPNDINGSTVLVEGSVVVLEKDEPFDSIKNRQLKPGHIANWKKGIREMKIGKTDTNLYTGWMDGQLIFNHMPFRDVRKKLERNYDVTISNDIKELEKIQFTASFDTETIQQVLSAFSKNYPMRVSFEKNRIHIEKP</sequence>
<evidence type="ECO:0000313" key="4">
    <source>
        <dbReference type="EMBL" id="SDE26296.1"/>
    </source>
</evidence>
<dbReference type="PANTHER" id="PTHR30273">
    <property type="entry name" value="PERIPLASMIC SIGNAL SENSOR AND SIGMA FACTOR ACTIVATOR FECR-RELATED"/>
    <property type="match status" value="1"/>
</dbReference>
<organism evidence="4 5">
    <name type="scientific">Pricia antarctica</name>
    <dbReference type="NCBI Taxonomy" id="641691"/>
    <lineage>
        <taxon>Bacteria</taxon>
        <taxon>Pseudomonadati</taxon>
        <taxon>Bacteroidota</taxon>
        <taxon>Flavobacteriia</taxon>
        <taxon>Flavobacteriales</taxon>
        <taxon>Flavobacteriaceae</taxon>
        <taxon>Pricia</taxon>
    </lineage>
</organism>
<dbReference type="AlphaFoldDB" id="A0A1G7BIM3"/>
<reference evidence="4 5" key="1">
    <citation type="submission" date="2016-10" db="EMBL/GenBank/DDBJ databases">
        <authorList>
            <person name="de Groot N.N."/>
        </authorList>
    </citation>
    <scope>NUCLEOTIDE SEQUENCE [LARGE SCALE GENOMIC DNA]</scope>
    <source>
        <strain evidence="4 5">DSM 23421</strain>
    </source>
</reference>
<keyword evidence="1" id="KW-1133">Transmembrane helix</keyword>
<gene>
    <name evidence="4" type="ORF">SAMN05421636_104152</name>
</gene>
<dbReference type="Pfam" id="PF16344">
    <property type="entry name" value="FecR_C"/>
    <property type="match status" value="1"/>
</dbReference>
<name>A0A1G7BIM3_9FLAO</name>
<dbReference type="EMBL" id="FNAO01000004">
    <property type="protein sequence ID" value="SDE26296.1"/>
    <property type="molecule type" value="Genomic_DNA"/>
</dbReference>
<keyword evidence="5" id="KW-1185">Reference proteome</keyword>
<dbReference type="Pfam" id="PF04773">
    <property type="entry name" value="FecR"/>
    <property type="match status" value="1"/>
</dbReference>
<dbReference type="OrthoDB" id="651134at2"/>
<evidence type="ECO:0000256" key="1">
    <source>
        <dbReference type="SAM" id="Phobius"/>
    </source>
</evidence>
<dbReference type="STRING" id="641691.SAMN05421636_104152"/>
<keyword evidence="1" id="KW-0472">Membrane</keyword>
<dbReference type="InterPro" id="IPR012373">
    <property type="entry name" value="Ferrdict_sens_TM"/>
</dbReference>
<evidence type="ECO:0000259" key="3">
    <source>
        <dbReference type="Pfam" id="PF16344"/>
    </source>
</evidence>
<dbReference type="InterPro" id="IPR006860">
    <property type="entry name" value="FecR"/>
</dbReference>
<dbReference type="Proteomes" id="UP000199109">
    <property type="component" value="Unassembled WGS sequence"/>
</dbReference>
<evidence type="ECO:0000313" key="5">
    <source>
        <dbReference type="Proteomes" id="UP000199109"/>
    </source>
</evidence>
<dbReference type="PANTHER" id="PTHR30273:SF2">
    <property type="entry name" value="PROTEIN FECR"/>
    <property type="match status" value="1"/>
</dbReference>
<dbReference type="InterPro" id="IPR032508">
    <property type="entry name" value="FecR_C"/>
</dbReference>
<accession>A0A1G7BIM3</accession>
<protein>
    <submittedName>
        <fullName evidence="4">FecR family protein</fullName>
    </submittedName>
</protein>